<name>A0A0A9HF36_ARUDO</name>
<evidence type="ECO:0000313" key="1">
    <source>
        <dbReference type="EMBL" id="JAE35372.1"/>
    </source>
</evidence>
<proteinExistence type="predicted"/>
<protein>
    <submittedName>
        <fullName evidence="1">Uncharacterized protein</fullName>
    </submittedName>
</protein>
<organism evidence="1">
    <name type="scientific">Arundo donax</name>
    <name type="common">Giant reed</name>
    <name type="synonym">Donax arundinaceus</name>
    <dbReference type="NCBI Taxonomy" id="35708"/>
    <lineage>
        <taxon>Eukaryota</taxon>
        <taxon>Viridiplantae</taxon>
        <taxon>Streptophyta</taxon>
        <taxon>Embryophyta</taxon>
        <taxon>Tracheophyta</taxon>
        <taxon>Spermatophyta</taxon>
        <taxon>Magnoliopsida</taxon>
        <taxon>Liliopsida</taxon>
        <taxon>Poales</taxon>
        <taxon>Poaceae</taxon>
        <taxon>PACMAD clade</taxon>
        <taxon>Arundinoideae</taxon>
        <taxon>Arundineae</taxon>
        <taxon>Arundo</taxon>
    </lineage>
</organism>
<accession>A0A0A9HF36</accession>
<dbReference type="AlphaFoldDB" id="A0A0A9HF36"/>
<reference evidence="1" key="2">
    <citation type="journal article" date="2015" name="Data Brief">
        <title>Shoot transcriptome of the giant reed, Arundo donax.</title>
        <authorList>
            <person name="Barrero R.A."/>
            <person name="Guerrero F.D."/>
            <person name="Moolhuijzen P."/>
            <person name="Goolsby J.A."/>
            <person name="Tidwell J."/>
            <person name="Bellgard S.E."/>
            <person name="Bellgard M.I."/>
        </authorList>
    </citation>
    <scope>NUCLEOTIDE SEQUENCE</scope>
    <source>
        <tissue evidence="1">Shoot tissue taken approximately 20 cm above the soil surface</tissue>
    </source>
</reference>
<dbReference type="EMBL" id="GBRH01162524">
    <property type="protein sequence ID" value="JAE35372.1"/>
    <property type="molecule type" value="Transcribed_RNA"/>
</dbReference>
<reference evidence="1" key="1">
    <citation type="submission" date="2014-09" db="EMBL/GenBank/DDBJ databases">
        <authorList>
            <person name="Magalhaes I.L.F."/>
            <person name="Oliveira U."/>
            <person name="Santos F.R."/>
            <person name="Vidigal T.H.D.A."/>
            <person name="Brescovit A.D."/>
            <person name="Santos A.J."/>
        </authorList>
    </citation>
    <scope>NUCLEOTIDE SEQUENCE</scope>
    <source>
        <tissue evidence="1">Shoot tissue taken approximately 20 cm above the soil surface</tissue>
    </source>
</reference>
<sequence>MAASSHAEIKNTCVCSSSNWLSCLQLQDISFLGLGRIQTARNTIFIRVAAL</sequence>